<evidence type="ECO:0000259" key="14">
    <source>
        <dbReference type="Pfam" id="PF00275"/>
    </source>
</evidence>
<protein>
    <recommendedName>
        <fullName evidence="12">UDP-N-acetylglucosamine 1-carboxyvinyltransferase</fullName>
        <ecNumber evidence="12">2.5.1.7</ecNumber>
    </recommendedName>
    <alternativeName>
        <fullName evidence="12">Enoylpyruvate transferase</fullName>
    </alternativeName>
    <alternativeName>
        <fullName evidence="12">UDP-N-acetylglucosamine enolpyruvyl transferase</fullName>
        <shortName evidence="12">EPT</shortName>
    </alternativeName>
</protein>
<evidence type="ECO:0000256" key="10">
    <source>
        <dbReference type="ARBA" id="ARBA00038367"/>
    </source>
</evidence>
<feature type="repeat" description="ANK" evidence="13">
    <location>
        <begin position="189"/>
        <end position="222"/>
    </location>
</feature>
<keyword evidence="8 12" id="KW-0131">Cell cycle</keyword>
<dbReference type="Proteomes" id="UP000034036">
    <property type="component" value="Unassembled WGS sequence"/>
</dbReference>
<dbReference type="PANTHER" id="PTHR43783">
    <property type="entry name" value="UDP-N-ACETYLGLUCOSAMINE 1-CARBOXYVINYLTRANSFERASE"/>
    <property type="match status" value="1"/>
</dbReference>
<evidence type="ECO:0000256" key="11">
    <source>
        <dbReference type="ARBA" id="ARBA00047527"/>
    </source>
</evidence>
<dbReference type="PATRIC" id="fig|1618659.3.peg.448"/>
<dbReference type="GO" id="GO:0005737">
    <property type="term" value="C:cytoplasm"/>
    <property type="evidence" value="ECO:0007669"/>
    <property type="project" value="UniProtKB-SubCell"/>
</dbReference>
<dbReference type="PANTHER" id="PTHR43783:SF1">
    <property type="entry name" value="UDP-N-ACETYLGLUCOSAMINE 1-CARBOXYVINYLTRANSFERASE"/>
    <property type="match status" value="1"/>
</dbReference>
<reference evidence="15 16" key="1">
    <citation type="journal article" date="2015" name="Nature">
        <title>rRNA introns, odd ribosomes, and small enigmatic genomes across a large radiation of phyla.</title>
        <authorList>
            <person name="Brown C.T."/>
            <person name="Hug L.A."/>
            <person name="Thomas B.C."/>
            <person name="Sharon I."/>
            <person name="Castelle C.J."/>
            <person name="Singh A."/>
            <person name="Wilkins M.J."/>
            <person name="Williams K.H."/>
            <person name="Banfield J.F."/>
        </authorList>
    </citation>
    <scope>NUCLEOTIDE SEQUENCE [LARGE SCALE GENOMIC DNA]</scope>
</reference>
<dbReference type="NCBIfam" id="TIGR01072">
    <property type="entry name" value="murA"/>
    <property type="match status" value="1"/>
</dbReference>
<feature type="active site" description="Proton donor" evidence="12">
    <location>
        <position position="129"/>
    </location>
</feature>
<comment type="caution">
    <text evidence="15">The sequence shown here is derived from an EMBL/GenBank/DDBJ whole genome shotgun (WGS) entry which is preliminary data.</text>
</comment>
<keyword evidence="5 12" id="KW-0808">Transferase</keyword>
<dbReference type="GO" id="GO:0009252">
    <property type="term" value="P:peptidoglycan biosynthetic process"/>
    <property type="evidence" value="ECO:0007669"/>
    <property type="project" value="UniProtKB-UniRule"/>
</dbReference>
<evidence type="ECO:0000256" key="6">
    <source>
        <dbReference type="ARBA" id="ARBA00022960"/>
    </source>
</evidence>
<dbReference type="Gene3D" id="3.65.10.10">
    <property type="entry name" value="Enolpyruvate transferase domain"/>
    <property type="match status" value="2"/>
</dbReference>
<evidence type="ECO:0000313" key="15">
    <source>
        <dbReference type="EMBL" id="KKS48302.1"/>
    </source>
</evidence>
<evidence type="ECO:0000313" key="16">
    <source>
        <dbReference type="Proteomes" id="UP000034036"/>
    </source>
</evidence>
<dbReference type="InterPro" id="IPR002110">
    <property type="entry name" value="Ankyrin_rpt"/>
</dbReference>
<dbReference type="HAMAP" id="MF_00111">
    <property type="entry name" value="MurA"/>
    <property type="match status" value="1"/>
</dbReference>
<evidence type="ECO:0000256" key="2">
    <source>
        <dbReference type="ARBA" id="ARBA00004752"/>
    </source>
</evidence>
<dbReference type="Pfam" id="PF00275">
    <property type="entry name" value="EPSP_synthase"/>
    <property type="match status" value="1"/>
</dbReference>
<evidence type="ECO:0000256" key="13">
    <source>
        <dbReference type="PROSITE-ProRule" id="PRU00023"/>
    </source>
</evidence>
<dbReference type="InterPro" id="IPR013792">
    <property type="entry name" value="RNA3'P_cycl/enolpyr_Trfase_a/b"/>
</dbReference>
<evidence type="ECO:0000256" key="4">
    <source>
        <dbReference type="ARBA" id="ARBA00022618"/>
    </source>
</evidence>
<keyword evidence="7 12" id="KW-0573">Peptidoglycan synthesis</keyword>
<evidence type="ECO:0000256" key="9">
    <source>
        <dbReference type="ARBA" id="ARBA00023316"/>
    </source>
</evidence>
<evidence type="ECO:0000256" key="7">
    <source>
        <dbReference type="ARBA" id="ARBA00022984"/>
    </source>
</evidence>
<evidence type="ECO:0000256" key="8">
    <source>
        <dbReference type="ARBA" id="ARBA00023306"/>
    </source>
</evidence>
<dbReference type="GO" id="GO:0071555">
    <property type="term" value="P:cell wall organization"/>
    <property type="evidence" value="ECO:0007669"/>
    <property type="project" value="UniProtKB-KW"/>
</dbReference>
<dbReference type="InterPro" id="IPR036968">
    <property type="entry name" value="Enolpyruvate_Tfrase_sf"/>
</dbReference>
<sequence>MFCDMCFILKNMDKFVISGGKELKGAIEIAGSKNTILPCIAASLLTEEEIILENVPEISDVASMIEILQTLGAEVNYDKPKKILAVNSKKVSSFEITETLGKKLRASILLSGPLLGRFKKAALPYPGGDNIGRRPLTTHLNALIKLGVSKKENDLLELNAENFKSAPIILEEPSVTATENTILASVLMPGTTEIHLAAAEPHVQNLIALLNLMGAKISWKDIGVIKIDGVKKLKGAEFKMNPDEIEISGFAALAAATRSSILLRNVEFKYIDAVLLQLSKMKIPYRKIENDLLIEKNPDQYEAFRIQAGLYPKLISDHLPPFAVLATQAKGESLIHEWLYEGRLKYIEELQKMGASTKILDPHRAIIKGPTRLKGTELISYDVRAGLTVIIAALVAEGETRISGIEHVERGYEKVEQRLQKIGANIKRVG</sequence>
<keyword evidence="13" id="KW-0040">ANK repeat</keyword>
<dbReference type="InterPro" id="IPR005750">
    <property type="entry name" value="UDP_GlcNAc_COvinyl_MurA"/>
</dbReference>
<proteinExistence type="inferred from homology"/>
<dbReference type="EMBL" id="LCDF01000010">
    <property type="protein sequence ID" value="KKS48302.1"/>
    <property type="molecule type" value="Genomic_DNA"/>
</dbReference>
<name>A0A0G0ZHT4_9BACT</name>
<comment type="pathway">
    <text evidence="2 12">Cell wall biogenesis; peptidoglycan biosynthesis.</text>
</comment>
<feature type="binding site" evidence="12">
    <location>
        <position position="105"/>
    </location>
    <ligand>
        <name>UDP-N-acetyl-alpha-D-glucosamine</name>
        <dbReference type="ChEBI" id="CHEBI:57705"/>
    </ligand>
</feature>
<organism evidence="15 16">
    <name type="scientific">Candidatus Giovannonibacteria bacterium GW2011_GWF2_42_19</name>
    <dbReference type="NCBI Taxonomy" id="1618659"/>
    <lineage>
        <taxon>Bacteria</taxon>
        <taxon>Candidatus Giovannoniibacteriota</taxon>
    </lineage>
</organism>
<gene>
    <name evidence="12" type="primary">murA</name>
    <name evidence="15" type="ORF">UV11_C0010G0033</name>
</gene>
<keyword evidence="3 12" id="KW-0963">Cytoplasm</keyword>
<dbReference type="GO" id="GO:0008760">
    <property type="term" value="F:UDP-N-acetylglucosamine 1-carboxyvinyltransferase activity"/>
    <property type="evidence" value="ECO:0007669"/>
    <property type="project" value="UniProtKB-UniRule"/>
</dbReference>
<dbReference type="SUPFAM" id="SSF55205">
    <property type="entry name" value="EPT/RTPC-like"/>
    <property type="match status" value="1"/>
</dbReference>
<feature type="domain" description="Enolpyruvate transferase" evidence="14">
    <location>
        <begin position="18"/>
        <end position="419"/>
    </location>
</feature>
<keyword evidence="4 12" id="KW-0132">Cell division</keyword>
<dbReference type="UniPathway" id="UPA00219"/>
<dbReference type="NCBIfam" id="NF006873">
    <property type="entry name" value="PRK09369.1"/>
    <property type="match status" value="1"/>
</dbReference>
<dbReference type="InterPro" id="IPR050068">
    <property type="entry name" value="MurA_subfamily"/>
</dbReference>
<keyword evidence="6 12" id="KW-0133">Cell shape</keyword>
<dbReference type="GO" id="GO:0019277">
    <property type="term" value="P:UDP-N-acetylgalactosamine biosynthetic process"/>
    <property type="evidence" value="ECO:0007669"/>
    <property type="project" value="InterPro"/>
</dbReference>
<evidence type="ECO:0000256" key="5">
    <source>
        <dbReference type="ARBA" id="ARBA00022679"/>
    </source>
</evidence>
<dbReference type="AlphaFoldDB" id="A0A0G0ZHT4"/>
<feature type="binding site" evidence="12">
    <location>
        <position position="317"/>
    </location>
    <ligand>
        <name>UDP-N-acetyl-alpha-D-glucosamine</name>
        <dbReference type="ChEBI" id="CHEBI:57705"/>
    </ligand>
</feature>
<comment type="similarity">
    <text evidence="10 12">Belongs to the EPSP synthase family. MurA subfamily.</text>
</comment>
<comment type="caution">
    <text evidence="12">Lacks conserved residue(s) required for the propagation of feature annotation.</text>
</comment>
<dbReference type="PROSITE" id="PS50088">
    <property type="entry name" value="ANK_REPEAT"/>
    <property type="match status" value="1"/>
</dbReference>
<evidence type="ECO:0000256" key="12">
    <source>
        <dbReference type="HAMAP-Rule" id="MF_00111"/>
    </source>
</evidence>
<evidence type="ECO:0000256" key="3">
    <source>
        <dbReference type="ARBA" id="ARBA00022490"/>
    </source>
</evidence>
<comment type="function">
    <text evidence="12">Cell wall formation. Adds enolpyruvyl to UDP-N-acetylglucosamine.</text>
</comment>
<evidence type="ECO:0000256" key="1">
    <source>
        <dbReference type="ARBA" id="ARBA00004496"/>
    </source>
</evidence>
<accession>A0A0G0ZHT4</accession>
<feature type="binding site" evidence="12">
    <location>
        <position position="339"/>
    </location>
    <ligand>
        <name>UDP-N-acetyl-alpha-D-glucosamine</name>
        <dbReference type="ChEBI" id="CHEBI:57705"/>
    </ligand>
</feature>
<dbReference type="STRING" id="1618659.UV11_C0010G0033"/>
<comment type="catalytic activity">
    <reaction evidence="11 12">
        <text>phosphoenolpyruvate + UDP-N-acetyl-alpha-D-glucosamine = UDP-N-acetyl-3-O-(1-carboxyvinyl)-alpha-D-glucosamine + phosphate</text>
        <dbReference type="Rhea" id="RHEA:18681"/>
        <dbReference type="ChEBI" id="CHEBI:43474"/>
        <dbReference type="ChEBI" id="CHEBI:57705"/>
        <dbReference type="ChEBI" id="CHEBI:58702"/>
        <dbReference type="ChEBI" id="CHEBI:68483"/>
        <dbReference type="EC" id="2.5.1.7"/>
    </reaction>
</comment>
<dbReference type="EC" id="2.5.1.7" evidence="12"/>
<keyword evidence="9 12" id="KW-0961">Cell wall biogenesis/degradation</keyword>
<feature type="binding site" evidence="12">
    <location>
        <begin position="33"/>
        <end position="34"/>
    </location>
    <ligand>
        <name>phosphoenolpyruvate</name>
        <dbReference type="ChEBI" id="CHEBI:58702"/>
    </ligand>
</feature>
<dbReference type="GO" id="GO:0008360">
    <property type="term" value="P:regulation of cell shape"/>
    <property type="evidence" value="ECO:0007669"/>
    <property type="project" value="UniProtKB-KW"/>
</dbReference>
<dbReference type="InterPro" id="IPR001986">
    <property type="entry name" value="Enolpyruvate_Tfrase_dom"/>
</dbReference>
<comment type="subcellular location">
    <subcellularLocation>
        <location evidence="1 12">Cytoplasm</location>
    </subcellularLocation>
</comment>
<dbReference type="CDD" id="cd01555">
    <property type="entry name" value="UdpNAET"/>
    <property type="match status" value="1"/>
</dbReference>
<dbReference type="GO" id="GO:0051301">
    <property type="term" value="P:cell division"/>
    <property type="evidence" value="ECO:0007669"/>
    <property type="project" value="UniProtKB-KW"/>
</dbReference>